<accession>A0ABR3FEE1</accession>
<name>A0ABR3FEE1_9AGAR</name>
<sequence>MSFNASAGLPLVCTPECSLSTPMPPRLHQNLISIIRRANDFYRMVAAVHRASRKPTYHARKLASKIGLRVDTWKAKRCPMRSISMQAYPLVDTTLGPDTPPARSVVQDLYEAESNIAPVIPYDIPGVCRATVSQRSKARKVPPIVIPAIGSERRPATIAPHERIADIHTSPTQPSSYFSAITPDDRETPAFDINVWDFNMVLQCTEQVVPQDIATDDSETDMSEVLLTPMSATAEDGSNGEDEDDAFDRFRSLAGDYPESSSDSSPSSNSSVSRTMSPSSLSSLSTPSDGSPMAVCNKRKLDYIDEDELSGDFRRDRKPPKYLRKEIQMAHPIPRYF</sequence>
<organism evidence="2 3">
    <name type="scientific">Marasmius crinis-equi</name>
    <dbReference type="NCBI Taxonomy" id="585013"/>
    <lineage>
        <taxon>Eukaryota</taxon>
        <taxon>Fungi</taxon>
        <taxon>Dikarya</taxon>
        <taxon>Basidiomycota</taxon>
        <taxon>Agaricomycotina</taxon>
        <taxon>Agaricomycetes</taxon>
        <taxon>Agaricomycetidae</taxon>
        <taxon>Agaricales</taxon>
        <taxon>Marasmiineae</taxon>
        <taxon>Marasmiaceae</taxon>
        <taxon>Marasmius</taxon>
    </lineage>
</organism>
<protein>
    <submittedName>
        <fullName evidence="2">Uncharacterized protein</fullName>
    </submittedName>
</protein>
<evidence type="ECO:0000256" key="1">
    <source>
        <dbReference type="SAM" id="MobiDB-lite"/>
    </source>
</evidence>
<evidence type="ECO:0000313" key="3">
    <source>
        <dbReference type="Proteomes" id="UP001465976"/>
    </source>
</evidence>
<evidence type="ECO:0000313" key="2">
    <source>
        <dbReference type="EMBL" id="KAL0573678.1"/>
    </source>
</evidence>
<keyword evidence="3" id="KW-1185">Reference proteome</keyword>
<feature type="compositionally biased region" description="Low complexity" evidence="1">
    <location>
        <begin position="258"/>
        <end position="292"/>
    </location>
</feature>
<dbReference type="EMBL" id="JBAHYK010000475">
    <property type="protein sequence ID" value="KAL0573678.1"/>
    <property type="molecule type" value="Genomic_DNA"/>
</dbReference>
<gene>
    <name evidence="2" type="ORF">V5O48_008275</name>
</gene>
<proteinExistence type="predicted"/>
<reference evidence="2 3" key="1">
    <citation type="submission" date="2024-02" db="EMBL/GenBank/DDBJ databases">
        <title>A draft genome for the cacao thread blight pathogen Marasmius crinis-equi.</title>
        <authorList>
            <person name="Cohen S.P."/>
            <person name="Baruah I.K."/>
            <person name="Amoako-Attah I."/>
            <person name="Bukari Y."/>
            <person name="Meinhardt L.W."/>
            <person name="Bailey B.A."/>
        </authorList>
    </citation>
    <scope>NUCLEOTIDE SEQUENCE [LARGE SCALE GENOMIC DNA]</scope>
    <source>
        <strain evidence="2 3">GH-76</strain>
    </source>
</reference>
<dbReference type="Proteomes" id="UP001465976">
    <property type="component" value="Unassembled WGS sequence"/>
</dbReference>
<comment type="caution">
    <text evidence="2">The sequence shown here is derived from an EMBL/GenBank/DDBJ whole genome shotgun (WGS) entry which is preliminary data.</text>
</comment>
<feature type="region of interest" description="Disordered" evidence="1">
    <location>
        <begin position="253"/>
        <end position="297"/>
    </location>
</feature>